<reference evidence="5" key="3">
    <citation type="submission" date="2025-09" db="UniProtKB">
        <authorList>
            <consortium name="Ensembl"/>
        </authorList>
    </citation>
    <scope>IDENTIFICATION</scope>
</reference>
<evidence type="ECO:0000259" key="4">
    <source>
        <dbReference type="Pfam" id="PF01576"/>
    </source>
</evidence>
<evidence type="ECO:0000256" key="3">
    <source>
        <dbReference type="SAM" id="MobiDB-lite"/>
    </source>
</evidence>
<accession>A0A3B4E763</accession>
<reference evidence="5" key="2">
    <citation type="submission" date="2025-08" db="UniProtKB">
        <authorList>
            <consortium name="Ensembl"/>
        </authorList>
    </citation>
    <scope>IDENTIFICATION</scope>
</reference>
<evidence type="ECO:0000313" key="5">
    <source>
        <dbReference type="Ensembl" id="ENSPNAP00000031518.1"/>
    </source>
</evidence>
<dbReference type="Pfam" id="PF01576">
    <property type="entry name" value="Myosin_tail_1"/>
    <property type="match status" value="1"/>
</dbReference>
<dbReference type="InterPro" id="IPR002928">
    <property type="entry name" value="Myosin_tail"/>
</dbReference>
<feature type="region of interest" description="Disordered" evidence="3">
    <location>
        <begin position="517"/>
        <end position="548"/>
    </location>
</feature>
<dbReference type="Proteomes" id="UP001501920">
    <property type="component" value="Chromosome 11"/>
</dbReference>
<feature type="coiled-coil region" evidence="2">
    <location>
        <begin position="660"/>
        <end position="803"/>
    </location>
</feature>
<protein>
    <recommendedName>
        <fullName evidence="4">Myosin tail domain-containing protein</fullName>
    </recommendedName>
</protein>
<evidence type="ECO:0000313" key="6">
    <source>
        <dbReference type="Proteomes" id="UP001501920"/>
    </source>
</evidence>
<dbReference type="GO" id="GO:0150105">
    <property type="term" value="P:protein localization to cell-cell junction"/>
    <property type="evidence" value="ECO:0007669"/>
    <property type="project" value="TreeGrafter"/>
</dbReference>
<feature type="region of interest" description="Disordered" evidence="3">
    <location>
        <begin position="188"/>
        <end position="305"/>
    </location>
</feature>
<dbReference type="Ensembl" id="ENSPNAT00000020548.2">
    <property type="protein sequence ID" value="ENSPNAP00000031518.1"/>
    <property type="gene ID" value="ENSPNAG00000018910.2"/>
</dbReference>
<feature type="domain" description="Myosin tail" evidence="4">
    <location>
        <begin position="885"/>
        <end position="1075"/>
    </location>
</feature>
<dbReference type="GO" id="GO:0016459">
    <property type="term" value="C:myosin complex"/>
    <property type="evidence" value="ECO:0007669"/>
    <property type="project" value="InterPro"/>
</dbReference>
<name>A0A3B4E763_PYGNA</name>
<feature type="compositionally biased region" description="Acidic residues" evidence="3">
    <location>
        <begin position="1088"/>
        <end position="1102"/>
    </location>
</feature>
<feature type="region of interest" description="Disordered" evidence="3">
    <location>
        <begin position="141"/>
        <end position="165"/>
    </location>
</feature>
<dbReference type="GeneTree" id="ENSGT00940000154489"/>
<dbReference type="OrthoDB" id="6108017at2759"/>
<dbReference type="PANTHER" id="PTHR46349:SF2">
    <property type="entry name" value="CINGULIN-LIKE PROTEIN 1"/>
    <property type="match status" value="1"/>
</dbReference>
<dbReference type="Gene3D" id="1.20.5.340">
    <property type="match status" value="1"/>
</dbReference>
<feature type="compositionally biased region" description="Low complexity" evidence="3">
    <location>
        <begin position="258"/>
        <end position="276"/>
    </location>
</feature>
<feature type="compositionally biased region" description="Basic and acidic residues" evidence="3">
    <location>
        <begin position="534"/>
        <end position="548"/>
    </location>
</feature>
<dbReference type="AlphaFoldDB" id="A0A3B4E763"/>
<evidence type="ECO:0000256" key="1">
    <source>
        <dbReference type="ARBA" id="ARBA00023054"/>
    </source>
</evidence>
<evidence type="ECO:0000256" key="2">
    <source>
        <dbReference type="SAM" id="Coils"/>
    </source>
</evidence>
<dbReference type="PANTHER" id="PTHR46349">
    <property type="entry name" value="CINGULIN-LIKE PROTEIN 1-RELATED"/>
    <property type="match status" value="1"/>
</dbReference>
<keyword evidence="1 2" id="KW-0175">Coiled coil</keyword>
<keyword evidence="6" id="KW-1185">Reference proteome</keyword>
<dbReference type="OMA" id="QEYVSTM"/>
<feature type="coiled-coil region" evidence="2">
    <location>
        <begin position="843"/>
        <end position="1075"/>
    </location>
</feature>
<feature type="compositionally biased region" description="Polar residues" evidence="3">
    <location>
        <begin position="156"/>
        <end position="165"/>
    </location>
</feature>
<sequence length="1102" mass="127547">MENLTHKHRVELHEGLQGGHMHLGGNRYDQMQASHAVGPESFGVRVQVQGIEGRPYVVLNGQGRPSQHPGYPDVFYMDQPYQEYVSTMNGRGSSVPGPVMDERLMRHMHTASPEVPVSTKNPGSPLLNYQRHPELLRPYDPRNNSLDLQGLHHHPNNNANKMVDSDLNQCSTNSSPVYASHVMVKRARIPVPGTGRERAQEHIDSGRSSSESVPCRPSHIICRLSVPDHGSDHHRSSQRMGRARHRNQLGPEEKRRSQSVGASSSGDSSRTSPAPGGVRGMGEGVGAGLDSAQHDTLPRMKKKDSMCEDDIRSLTAAQLEEQQKEMVKPSKLGRVIYRMERRNFSKSVQQNGDHSSPEREAQATPDILKGQRELLEQPDEDATKLVLFNYLKEGNGEGDEIIRQKVNLLFEKIQMLRSCAVQNVEELSDSVTEVKELQDRRAALESEVIQLKQQLEEEIKNRESLSEASEKSTEELKKLQEKLSRSEQEQVSLRQRLTDMEKELQVSLEKLLQMKREREQSRAEAKGLQQQLSDMHDELDSTKSTEQGERDAILRELANMRMEFQELQQLQEEQEELLRWKERELTALKGVLEEEISAHTKDVETLKQQHKEEVQKLLKAKDEGMAALGQEKSQVEAERGESRAQVKELTLAKELLLSQVHSLEIQITTLNNIIQQEKNQESQLRECLDKLMEEKQRLEEEFSEVRQQEEDMCGANRALTRHLEDTQSELTKLNSEHRQLKERLKEETRQVEELRKSKRGLEEERKKQDRVFEKLQEEMNALLMGSERETQRLQDQVDEAREQSLKELSVLRTQLHNTQTELEKHTHASQECQKELCQLETELSQREGKLEQAELKCKQLEKRVEELQEISKTTQDDRDRQVKFMEERVAQLQEALAEERSSGDSLMQRMERVREQVEQVRGELLQERAQRQDLECDKISLERQNKDLKSRVSHIEGSQRSGQEGLVSKLELRIQELEERLLEEERDNNTLQQANRKLERKMKEMTMQVNDEQLSLQNQRDQLTLRLKTLKRQLDEAEEEIERLEHSKKKLQRELDEQQEINDHLQSQLTALHTELRRKKKPVLKSLDDEDEEDDEENESSG</sequence>
<feature type="region of interest" description="Disordered" evidence="3">
    <location>
        <begin position="1078"/>
        <end position="1102"/>
    </location>
</feature>
<reference evidence="5 6" key="1">
    <citation type="submission" date="2020-10" db="EMBL/GenBank/DDBJ databases">
        <title>Pygocentrus nattereri (red-bellied piranha) genome, fPygNat1, primary haplotype.</title>
        <authorList>
            <person name="Myers G."/>
            <person name="Meyer A."/>
            <person name="Karagic N."/>
            <person name="Pippel M."/>
            <person name="Winkler S."/>
            <person name="Tracey A."/>
            <person name="Wood J."/>
            <person name="Formenti G."/>
            <person name="Howe K."/>
            <person name="Fedrigo O."/>
            <person name="Jarvis E.D."/>
        </authorList>
    </citation>
    <scope>NUCLEOTIDE SEQUENCE [LARGE SCALE GENOMIC DNA]</scope>
</reference>
<feature type="compositionally biased region" description="Gly residues" evidence="3">
    <location>
        <begin position="277"/>
        <end position="287"/>
    </location>
</feature>
<feature type="compositionally biased region" description="Basic and acidic residues" evidence="3">
    <location>
        <begin position="292"/>
        <end position="305"/>
    </location>
</feature>
<dbReference type="RefSeq" id="XP_017554832.1">
    <property type="nucleotide sequence ID" value="XM_017699343.2"/>
</dbReference>
<proteinExistence type="predicted"/>
<dbReference type="GO" id="GO:0005923">
    <property type="term" value="C:bicellular tight junction"/>
    <property type="evidence" value="ECO:0007669"/>
    <property type="project" value="TreeGrafter"/>
</dbReference>
<dbReference type="GeneID" id="108428393"/>
<dbReference type="STRING" id="42514.ENSPNAP00000031518"/>
<feature type="compositionally biased region" description="Basic and acidic residues" evidence="3">
    <location>
        <begin position="195"/>
        <end position="205"/>
    </location>
</feature>
<organism evidence="5 6">
    <name type="scientific">Pygocentrus nattereri</name>
    <name type="common">Red-bellied piranha</name>
    <dbReference type="NCBI Taxonomy" id="42514"/>
    <lineage>
        <taxon>Eukaryota</taxon>
        <taxon>Metazoa</taxon>
        <taxon>Chordata</taxon>
        <taxon>Craniata</taxon>
        <taxon>Vertebrata</taxon>
        <taxon>Euteleostomi</taxon>
        <taxon>Actinopterygii</taxon>
        <taxon>Neopterygii</taxon>
        <taxon>Teleostei</taxon>
        <taxon>Ostariophysi</taxon>
        <taxon>Characiformes</taxon>
        <taxon>Characoidei</taxon>
        <taxon>Pygocentrus</taxon>
    </lineage>
</organism>